<feature type="compositionally biased region" description="Gly residues" evidence="1">
    <location>
        <begin position="112"/>
        <end position="123"/>
    </location>
</feature>
<keyword evidence="2" id="KW-0472">Membrane</keyword>
<comment type="caution">
    <text evidence="3">The sequence shown here is derived from an EMBL/GenBank/DDBJ whole genome shotgun (WGS) entry which is preliminary data.</text>
</comment>
<reference evidence="3" key="1">
    <citation type="submission" date="2022-07" db="EMBL/GenBank/DDBJ databases">
        <authorList>
            <person name="Macas J."/>
            <person name="Novak P."/>
            <person name="Neumann P."/>
        </authorList>
    </citation>
    <scope>NUCLEOTIDE SEQUENCE</scope>
</reference>
<evidence type="ECO:0000313" key="3">
    <source>
        <dbReference type="EMBL" id="CAH9078555.1"/>
    </source>
</evidence>
<organism evidence="3 4">
    <name type="scientific">Cuscuta europaea</name>
    <name type="common">European dodder</name>
    <dbReference type="NCBI Taxonomy" id="41803"/>
    <lineage>
        <taxon>Eukaryota</taxon>
        <taxon>Viridiplantae</taxon>
        <taxon>Streptophyta</taxon>
        <taxon>Embryophyta</taxon>
        <taxon>Tracheophyta</taxon>
        <taxon>Spermatophyta</taxon>
        <taxon>Magnoliopsida</taxon>
        <taxon>eudicotyledons</taxon>
        <taxon>Gunneridae</taxon>
        <taxon>Pentapetalae</taxon>
        <taxon>asterids</taxon>
        <taxon>lamiids</taxon>
        <taxon>Solanales</taxon>
        <taxon>Convolvulaceae</taxon>
        <taxon>Cuscuteae</taxon>
        <taxon>Cuscuta</taxon>
        <taxon>Cuscuta subgen. Cuscuta</taxon>
    </lineage>
</organism>
<protein>
    <submittedName>
        <fullName evidence="3">Uncharacterized protein</fullName>
    </submittedName>
</protein>
<feature type="transmembrane region" description="Helical" evidence="2">
    <location>
        <begin position="7"/>
        <end position="25"/>
    </location>
</feature>
<keyword evidence="2" id="KW-1133">Transmembrane helix</keyword>
<feature type="transmembrane region" description="Helical" evidence="2">
    <location>
        <begin position="45"/>
        <end position="66"/>
    </location>
</feature>
<evidence type="ECO:0000256" key="1">
    <source>
        <dbReference type="SAM" id="MobiDB-lite"/>
    </source>
</evidence>
<name>A0A9P1E413_CUSEU</name>
<dbReference type="Proteomes" id="UP001152484">
    <property type="component" value="Unassembled WGS sequence"/>
</dbReference>
<proteinExistence type="predicted"/>
<accession>A0A9P1E413</accession>
<dbReference type="AlphaFoldDB" id="A0A9P1E413"/>
<gene>
    <name evidence="3" type="ORF">CEURO_LOCUS6804</name>
</gene>
<evidence type="ECO:0000256" key="2">
    <source>
        <dbReference type="SAM" id="Phobius"/>
    </source>
</evidence>
<sequence>MFSSKSLCWIIMMLISLVVLVLTHGRRARYILGEDFRSPEILSEAGVYASRATLFLVILLCRYVYYGLATLLEWTRCCHLPEIEGEALRRSYTCPSARTGQPGASDDEGISPRGGSGIRPGRA</sequence>
<feature type="region of interest" description="Disordered" evidence="1">
    <location>
        <begin position="96"/>
        <end position="123"/>
    </location>
</feature>
<keyword evidence="4" id="KW-1185">Reference proteome</keyword>
<keyword evidence="2" id="KW-0812">Transmembrane</keyword>
<dbReference type="EMBL" id="CAMAPE010000010">
    <property type="protein sequence ID" value="CAH9078555.1"/>
    <property type="molecule type" value="Genomic_DNA"/>
</dbReference>
<evidence type="ECO:0000313" key="4">
    <source>
        <dbReference type="Proteomes" id="UP001152484"/>
    </source>
</evidence>